<evidence type="ECO:0000256" key="1">
    <source>
        <dbReference type="SAM" id="MobiDB-lite"/>
    </source>
</evidence>
<gene>
    <name evidence="2" type="ORF">O181_018744</name>
</gene>
<dbReference type="AlphaFoldDB" id="A0A9Q3C895"/>
<dbReference type="Proteomes" id="UP000765509">
    <property type="component" value="Unassembled WGS sequence"/>
</dbReference>
<reference evidence="2" key="1">
    <citation type="submission" date="2021-03" db="EMBL/GenBank/DDBJ databases">
        <title>Draft genome sequence of rust myrtle Austropuccinia psidii MF-1, a brazilian biotype.</title>
        <authorList>
            <person name="Quecine M.C."/>
            <person name="Pachon D.M.R."/>
            <person name="Bonatelli M.L."/>
            <person name="Correr F.H."/>
            <person name="Franceschini L.M."/>
            <person name="Leite T.F."/>
            <person name="Margarido G.R.A."/>
            <person name="Almeida C.A."/>
            <person name="Ferrarezi J.A."/>
            <person name="Labate C.A."/>
        </authorList>
    </citation>
    <scope>NUCLEOTIDE SEQUENCE</scope>
    <source>
        <strain evidence="2">MF-1</strain>
    </source>
</reference>
<sequence>MTPQAQGVVELRISQGGEWCRIWPGAINCQKAISHNEGSNGIKMRIWPNQPYIGGGLNFYTRYYKRQKAKGSKQEKKPPVTESNSLKPPQDSSFKKPHHKKNNKGKKAQGSKDKPHSSLLNKEKKELVLKRRGGLKKAHAPIVVESTPFTNASSNLRTSLCHKEAYLQKREKPESEL</sequence>
<accession>A0A9Q3C895</accession>
<organism evidence="2 3">
    <name type="scientific">Austropuccinia psidii MF-1</name>
    <dbReference type="NCBI Taxonomy" id="1389203"/>
    <lineage>
        <taxon>Eukaryota</taxon>
        <taxon>Fungi</taxon>
        <taxon>Dikarya</taxon>
        <taxon>Basidiomycota</taxon>
        <taxon>Pucciniomycotina</taxon>
        <taxon>Pucciniomycetes</taxon>
        <taxon>Pucciniales</taxon>
        <taxon>Sphaerophragmiaceae</taxon>
        <taxon>Austropuccinia</taxon>
    </lineage>
</organism>
<keyword evidence="3" id="KW-1185">Reference proteome</keyword>
<name>A0A9Q3C895_9BASI</name>
<feature type="compositionally biased region" description="Basic and acidic residues" evidence="1">
    <location>
        <begin position="110"/>
        <end position="129"/>
    </location>
</feature>
<proteinExistence type="predicted"/>
<evidence type="ECO:0000313" key="2">
    <source>
        <dbReference type="EMBL" id="MBW0479029.1"/>
    </source>
</evidence>
<comment type="caution">
    <text evidence="2">The sequence shown here is derived from an EMBL/GenBank/DDBJ whole genome shotgun (WGS) entry which is preliminary data.</text>
</comment>
<feature type="compositionally biased region" description="Polar residues" evidence="1">
    <location>
        <begin position="81"/>
        <end position="92"/>
    </location>
</feature>
<dbReference type="EMBL" id="AVOT02005425">
    <property type="protein sequence ID" value="MBW0479029.1"/>
    <property type="molecule type" value="Genomic_DNA"/>
</dbReference>
<protein>
    <submittedName>
        <fullName evidence="2">Uncharacterized protein</fullName>
    </submittedName>
</protein>
<evidence type="ECO:0000313" key="3">
    <source>
        <dbReference type="Proteomes" id="UP000765509"/>
    </source>
</evidence>
<dbReference type="OrthoDB" id="8942758at2759"/>
<feature type="region of interest" description="Disordered" evidence="1">
    <location>
        <begin position="68"/>
        <end position="136"/>
    </location>
</feature>
<feature type="compositionally biased region" description="Basic residues" evidence="1">
    <location>
        <begin position="95"/>
        <end position="109"/>
    </location>
</feature>